<evidence type="ECO:0000313" key="2">
    <source>
        <dbReference type="EMBL" id="CAJ1410916.1"/>
    </source>
</evidence>
<gene>
    <name evidence="2" type="ORF">EVOR1521_LOCUS31640</name>
</gene>
<sequence length="597" mass="66872">MWLRSCGNRRWIGIWLCFLDVAKASSLGCVVRVGNASDDLHAFAAAAQTWGVKCRWFVGLAPTPAVADMGRRLVNGTKARVLTLEGASTPLEVLLRSYQLKGAFPGGPPRLACALADAFMFLVVENLMKAIEEAGLHDAHLFSLLCGSRLLCQTAAAGTALSELPLSIASQRLQERAMRLGPACGRRPEEACAEAIRSQRTLYPPAIHASGAAGHRSLFSALYLAWPATSWGCRREYPVAIPDAVRPFGQRKLAVAVLIGSLLRSPASTILLLGRLFVEEVDYQVFVYTAPIAQSRACADALAVLVGEWVSAKLKVASVRDSLEEQYFQSVVGTRHMRQWYKLRAAYAMMEEQERMQGWKYDLVLKMRTDVEFISPLSLAHFPEVMSARVVYSAGDIIFFANRQVAHTLLDEILEQLVSRSGNERRLLPLNYERLLRTGEGNALNLQVFPDVPGIRDAVYGKASRGMLMSAIRKHFGELEAAQHRALRGEAVPTVSGHWRFRNDTKEFKTWQRMNRLPRDNEMCSMRHWFYHVHTAEPEVLMRGWTASSFTLSKTRHYTNCNCEPPECLPVGWPMPWPEFGNASHARWAGKTMRVWR</sequence>
<evidence type="ECO:0000256" key="1">
    <source>
        <dbReference type="SAM" id="SignalP"/>
    </source>
</evidence>
<name>A0AA36NMC9_9DINO</name>
<evidence type="ECO:0000313" key="3">
    <source>
        <dbReference type="Proteomes" id="UP001178507"/>
    </source>
</evidence>
<dbReference type="AlphaFoldDB" id="A0AA36NMC9"/>
<dbReference type="Proteomes" id="UP001178507">
    <property type="component" value="Unassembled WGS sequence"/>
</dbReference>
<comment type="caution">
    <text evidence="2">The sequence shown here is derived from an EMBL/GenBank/DDBJ whole genome shotgun (WGS) entry which is preliminary data.</text>
</comment>
<protein>
    <submittedName>
        <fullName evidence="2">Uncharacterized protein</fullName>
    </submittedName>
</protein>
<dbReference type="EMBL" id="CAUJNA010003847">
    <property type="protein sequence ID" value="CAJ1410916.1"/>
    <property type="molecule type" value="Genomic_DNA"/>
</dbReference>
<accession>A0AA36NMC9</accession>
<keyword evidence="1" id="KW-0732">Signal</keyword>
<organism evidence="2 3">
    <name type="scientific">Effrenium voratum</name>
    <dbReference type="NCBI Taxonomy" id="2562239"/>
    <lineage>
        <taxon>Eukaryota</taxon>
        <taxon>Sar</taxon>
        <taxon>Alveolata</taxon>
        <taxon>Dinophyceae</taxon>
        <taxon>Suessiales</taxon>
        <taxon>Symbiodiniaceae</taxon>
        <taxon>Effrenium</taxon>
    </lineage>
</organism>
<feature type="signal peptide" evidence="1">
    <location>
        <begin position="1"/>
        <end position="24"/>
    </location>
</feature>
<proteinExistence type="predicted"/>
<keyword evidence="3" id="KW-1185">Reference proteome</keyword>
<feature type="chain" id="PRO_5041252453" evidence="1">
    <location>
        <begin position="25"/>
        <end position="597"/>
    </location>
</feature>
<reference evidence="2" key="1">
    <citation type="submission" date="2023-08" db="EMBL/GenBank/DDBJ databases">
        <authorList>
            <person name="Chen Y."/>
            <person name="Shah S."/>
            <person name="Dougan E. K."/>
            <person name="Thang M."/>
            <person name="Chan C."/>
        </authorList>
    </citation>
    <scope>NUCLEOTIDE SEQUENCE</scope>
</reference>